<keyword evidence="10" id="KW-0496">Mitochondrion</keyword>
<dbReference type="InterPro" id="IPR044528">
    <property type="entry name" value="POD-like_MBL-fold"/>
</dbReference>
<dbReference type="GO" id="GO:0005739">
    <property type="term" value="C:mitochondrion"/>
    <property type="evidence" value="ECO:0007669"/>
    <property type="project" value="UniProtKB-SubCell"/>
</dbReference>
<evidence type="ECO:0000256" key="9">
    <source>
        <dbReference type="ARBA" id="ARBA00023004"/>
    </source>
</evidence>
<evidence type="ECO:0000256" key="14">
    <source>
        <dbReference type="SAM" id="MobiDB-lite"/>
    </source>
</evidence>
<dbReference type="EMBL" id="CAJNDS010002661">
    <property type="protein sequence ID" value="CAE7559058.1"/>
    <property type="molecule type" value="Genomic_DNA"/>
</dbReference>
<dbReference type="InterPro" id="IPR036866">
    <property type="entry name" value="RibonucZ/Hydroxyglut_hydro"/>
</dbReference>
<proteinExistence type="inferred from homology"/>
<dbReference type="Gene3D" id="3.90.190.10">
    <property type="entry name" value="Protein tyrosine phosphatase superfamily"/>
    <property type="match status" value="1"/>
</dbReference>
<keyword evidence="4" id="KW-0479">Metal-binding</keyword>
<dbReference type="GO" id="GO:0070813">
    <property type="term" value="P:hydrogen sulfide metabolic process"/>
    <property type="evidence" value="ECO:0007669"/>
    <property type="project" value="TreeGrafter"/>
</dbReference>
<evidence type="ECO:0000256" key="2">
    <source>
        <dbReference type="ARBA" id="ARBA00004173"/>
    </source>
</evidence>
<evidence type="ECO:0000256" key="13">
    <source>
        <dbReference type="ARBA" id="ARBA00077964"/>
    </source>
</evidence>
<dbReference type="GO" id="GO:0050313">
    <property type="term" value="F:sulfur dioxygenase activity"/>
    <property type="evidence" value="ECO:0007669"/>
    <property type="project" value="UniProtKB-EC"/>
</dbReference>
<dbReference type="SUPFAM" id="SSF56281">
    <property type="entry name" value="Metallo-hydrolase/oxidoreductase"/>
    <property type="match status" value="1"/>
</dbReference>
<keyword evidence="8" id="KW-0560">Oxidoreductase</keyword>
<comment type="similarity">
    <text evidence="3">Belongs to the metallo-beta-lactamase superfamily. Glyoxalase II family.</text>
</comment>
<dbReference type="InterPro" id="IPR001279">
    <property type="entry name" value="Metallo-B-lactamas"/>
</dbReference>
<keyword evidence="17" id="KW-1185">Reference proteome</keyword>
<comment type="catalytic activity">
    <reaction evidence="11">
        <text>S-sulfanylglutathione + O2 + H2O = sulfite + glutathione + 2 H(+)</text>
        <dbReference type="Rhea" id="RHEA:12981"/>
        <dbReference type="ChEBI" id="CHEBI:15377"/>
        <dbReference type="ChEBI" id="CHEBI:15378"/>
        <dbReference type="ChEBI" id="CHEBI:15379"/>
        <dbReference type="ChEBI" id="CHEBI:17359"/>
        <dbReference type="ChEBI" id="CHEBI:57925"/>
        <dbReference type="ChEBI" id="CHEBI:58905"/>
        <dbReference type="EC" id="1.13.11.18"/>
    </reaction>
</comment>
<feature type="domain" description="Metallo-beta-lactamase" evidence="15">
    <location>
        <begin position="204"/>
        <end position="367"/>
    </location>
</feature>
<dbReference type="InterPro" id="IPR051682">
    <property type="entry name" value="Mito_Persulfide_Diox"/>
</dbReference>
<evidence type="ECO:0000256" key="7">
    <source>
        <dbReference type="ARBA" id="ARBA00022990"/>
    </source>
</evidence>
<evidence type="ECO:0000256" key="3">
    <source>
        <dbReference type="ARBA" id="ARBA00006759"/>
    </source>
</evidence>
<sequence>MGCSMGSMGEGIQPTAPKAAGKAGKAGLDSSGRLAAIIAEHCVRRPAIPGDILVSGDLPEKVVGELAGQCRGWLYLNPDTDPAFCRQAIENGGCDLHVLPFKPGKDVTSLQIMQVIEEVRAMPRPLMIQCSSANRALIVMLLWLAEERGYSGASVEVLVKDLQLDTLKPEALSWLKMHLACLGKDGPLTSQAPEVRQLYEPESSTLTYLVHCPDTKEAVLIDPVLETKARDLSLIQQLGLRLKYVVNTHCHADHITSGSAIRQALPEVRTVISQSSGAKADVHIRDGDAVKFGNLSLEVRATPGHTDGCVCFILRVKTAIFAFTGDALLIRGCGRTDFQQGSARRLHENVHKHLFSLPGDTIVCPGHDYKGRSVSTIEEERRFNPRLIKPVEEFEKIMSELGLPYPAKIDAALPANLACGVQDDPYDSQSTATGSSH</sequence>
<evidence type="ECO:0000256" key="5">
    <source>
        <dbReference type="ARBA" id="ARBA00022946"/>
    </source>
</evidence>
<gene>
    <name evidence="16" type="primary">ETHE1</name>
    <name evidence="16" type="ORF">SNAT2548_LOCUS31487</name>
</gene>
<reference evidence="16" key="1">
    <citation type="submission" date="2021-02" db="EMBL/GenBank/DDBJ databases">
        <authorList>
            <person name="Dougan E. K."/>
            <person name="Rhodes N."/>
            <person name="Thang M."/>
            <person name="Chan C."/>
        </authorList>
    </citation>
    <scope>NUCLEOTIDE SEQUENCE</scope>
</reference>
<comment type="caution">
    <text evidence="16">The sequence shown here is derived from an EMBL/GenBank/DDBJ whole genome shotgun (WGS) entry which is preliminary data.</text>
</comment>
<dbReference type="InterPro" id="IPR029021">
    <property type="entry name" value="Prot-tyrosine_phosphatase-like"/>
</dbReference>
<keyword evidence="7" id="KW-0007">Acetylation</keyword>
<dbReference type="SMART" id="SM00849">
    <property type="entry name" value="Lactamase_B"/>
    <property type="match status" value="1"/>
</dbReference>
<feature type="region of interest" description="Disordered" evidence="14">
    <location>
        <begin position="1"/>
        <end position="24"/>
    </location>
</feature>
<evidence type="ECO:0000259" key="15">
    <source>
        <dbReference type="SMART" id="SM00849"/>
    </source>
</evidence>
<evidence type="ECO:0000256" key="12">
    <source>
        <dbReference type="ARBA" id="ARBA00066686"/>
    </source>
</evidence>
<evidence type="ECO:0000256" key="10">
    <source>
        <dbReference type="ARBA" id="ARBA00023128"/>
    </source>
</evidence>
<name>A0A812UAI5_9DINO</name>
<evidence type="ECO:0000313" key="16">
    <source>
        <dbReference type="EMBL" id="CAE7559058.1"/>
    </source>
</evidence>
<dbReference type="AlphaFoldDB" id="A0A812UAI5"/>
<evidence type="ECO:0000256" key="1">
    <source>
        <dbReference type="ARBA" id="ARBA00001954"/>
    </source>
</evidence>
<evidence type="ECO:0000256" key="8">
    <source>
        <dbReference type="ARBA" id="ARBA00023002"/>
    </source>
</evidence>
<dbReference type="GO" id="GO:0006749">
    <property type="term" value="P:glutathione metabolic process"/>
    <property type="evidence" value="ECO:0007669"/>
    <property type="project" value="InterPro"/>
</dbReference>
<keyword evidence="5" id="KW-0809">Transit peptide</keyword>
<dbReference type="CDD" id="cd07724">
    <property type="entry name" value="POD-like_MBL-fold"/>
    <property type="match status" value="1"/>
</dbReference>
<evidence type="ECO:0000256" key="11">
    <source>
        <dbReference type="ARBA" id="ARBA00050990"/>
    </source>
</evidence>
<accession>A0A812UAI5</accession>
<dbReference type="Pfam" id="PF00753">
    <property type="entry name" value="Lactamase_B"/>
    <property type="match status" value="1"/>
</dbReference>
<organism evidence="16 17">
    <name type="scientific">Symbiodinium natans</name>
    <dbReference type="NCBI Taxonomy" id="878477"/>
    <lineage>
        <taxon>Eukaryota</taxon>
        <taxon>Sar</taxon>
        <taxon>Alveolata</taxon>
        <taxon>Dinophyceae</taxon>
        <taxon>Suessiales</taxon>
        <taxon>Symbiodiniaceae</taxon>
        <taxon>Symbiodinium</taxon>
    </lineage>
</organism>
<evidence type="ECO:0000256" key="6">
    <source>
        <dbReference type="ARBA" id="ARBA00022964"/>
    </source>
</evidence>
<evidence type="ECO:0000313" key="17">
    <source>
        <dbReference type="Proteomes" id="UP000604046"/>
    </source>
</evidence>
<dbReference type="PANTHER" id="PTHR43084:SF1">
    <property type="entry name" value="PERSULFIDE DIOXYGENASE ETHE1, MITOCHONDRIAL"/>
    <property type="match status" value="1"/>
</dbReference>
<dbReference type="Proteomes" id="UP000604046">
    <property type="component" value="Unassembled WGS sequence"/>
</dbReference>
<dbReference type="FunFam" id="3.60.15.10:FF:000013">
    <property type="entry name" value="Persulfide dioxygenase ETHE1, mitochondrial"/>
    <property type="match status" value="1"/>
</dbReference>
<dbReference type="PANTHER" id="PTHR43084">
    <property type="entry name" value="PERSULFIDE DIOXYGENASE ETHE1"/>
    <property type="match status" value="1"/>
</dbReference>
<dbReference type="EC" id="1.13.11.18" evidence="12"/>
<dbReference type="OrthoDB" id="449487at2759"/>
<keyword evidence="6" id="KW-0223">Dioxygenase</keyword>
<comment type="subcellular location">
    <subcellularLocation>
        <location evidence="2">Mitochondrion</location>
    </subcellularLocation>
</comment>
<evidence type="ECO:0000256" key="4">
    <source>
        <dbReference type="ARBA" id="ARBA00022723"/>
    </source>
</evidence>
<protein>
    <recommendedName>
        <fullName evidence="12">persulfide dioxygenase</fullName>
        <ecNumber evidence="12">1.13.11.18</ecNumber>
    </recommendedName>
    <alternativeName>
        <fullName evidence="13">Sulfur dioxygenase ETHE1</fullName>
    </alternativeName>
</protein>
<comment type="cofactor">
    <cofactor evidence="1">
        <name>Fe(2+)</name>
        <dbReference type="ChEBI" id="CHEBI:29033"/>
    </cofactor>
</comment>
<dbReference type="GO" id="GO:0046872">
    <property type="term" value="F:metal ion binding"/>
    <property type="evidence" value="ECO:0007669"/>
    <property type="project" value="UniProtKB-KW"/>
</dbReference>
<keyword evidence="9" id="KW-0408">Iron</keyword>
<dbReference type="Gene3D" id="3.60.15.10">
    <property type="entry name" value="Ribonuclease Z/Hydroxyacylglutathione hydrolase-like"/>
    <property type="match status" value="1"/>
</dbReference>